<name>A0A4U6X1W3_9PEZI</name>
<sequence length="834" mass="93596">MDRQSHFGSTTGHVAFPGAHVETGGTLNVTVSSTRPLPITARPDFVFPFEQNKDFIDRPDIVARLDALLPPAAGYQSAALWGLGGSGKTQIALEFAYSRFHQTKCAVYWVHADNEATFTQDYEALARKAGLENEKKGKDLLHAVRGWIEAQPRWLLVIDNADDISLFGVGSDTASTRGNRTTAEETCLYDYIPRGPVGTVLWTTRDERLVGSLVGVRQGVQVGRMTAGEATALFESTRGNDVVDDEKGSVSELLTKLDHLPLAVSQAAAYIRRLSMPVAQYLSKLEEMKKRWKVLREAQHDRHRRSTVPNSILQTWSISMDHIKKKDPTAYYLFLTLAYVHNENIPETLVHAAAKSCRAIIGQSTSNPSSSAESDDGSDDEDDAVATAVARLREFSFLSARKPQNVGKTYEMHGLVQDAARYALSRKSRRGEAARFSKTALLLVAALFPSEDAWKESDPWLPHALQSSEWAEVCEADADPEIAALLGRVSLYLTRRGRDNEGLLTIRKAFLLRRAALGATHPTTLSTMYSLALLYSGQQRRDEAEEIALEAVKICQQALGKRHPETLIAMTGLGRLFYLHNKLNDGEEILVEVLKPKNLLQSLEETNPDTIQVQAMVEIAAIHHRQGKISTAVQIMVKLLRFQKEWLGKNIFETMRIMMNLAEIYSAQKGFQEAEWMMEKILELEIETSGGRGLRTSAAMHHLAQIYNAQGKYQDAERILVEGLKLQEHVVGNKHRSNVWLKKTLSDTYTAQEKHHDAEHHLAEALELHEDIVGKKDKDIVWLRRDLYKVCVAQRKHSDAEHHLVEALKLNEHLFGKEDDSNIWFRQELAKTHT</sequence>
<evidence type="ECO:0000313" key="2">
    <source>
        <dbReference type="EMBL" id="TKW49135.1"/>
    </source>
</evidence>
<dbReference type="Pfam" id="PF13374">
    <property type="entry name" value="TPR_10"/>
    <property type="match status" value="2"/>
</dbReference>
<dbReference type="InterPro" id="IPR053137">
    <property type="entry name" value="NLR-like"/>
</dbReference>
<dbReference type="Proteomes" id="UP000310108">
    <property type="component" value="Unassembled WGS sequence"/>
</dbReference>
<dbReference type="EMBL" id="PJEX01000611">
    <property type="protein sequence ID" value="TKW49135.1"/>
    <property type="molecule type" value="Genomic_DNA"/>
</dbReference>
<dbReference type="SMART" id="SM00028">
    <property type="entry name" value="TPR"/>
    <property type="match status" value="6"/>
</dbReference>
<dbReference type="Gene3D" id="1.25.40.10">
    <property type="entry name" value="Tetratricopeptide repeat domain"/>
    <property type="match status" value="2"/>
</dbReference>
<evidence type="ECO:0000256" key="1">
    <source>
        <dbReference type="SAM" id="MobiDB-lite"/>
    </source>
</evidence>
<dbReference type="AlphaFoldDB" id="A0A4U6X1W3"/>
<evidence type="ECO:0000313" key="3">
    <source>
        <dbReference type="Proteomes" id="UP000310108"/>
    </source>
</evidence>
<gene>
    <name evidence="2" type="primary">Nphp3</name>
    <name evidence="2" type="ORF">CTA1_12441</name>
</gene>
<dbReference type="InterPro" id="IPR011990">
    <property type="entry name" value="TPR-like_helical_dom_sf"/>
</dbReference>
<proteinExistence type="predicted"/>
<feature type="compositionally biased region" description="Acidic residues" evidence="1">
    <location>
        <begin position="373"/>
        <end position="383"/>
    </location>
</feature>
<dbReference type="SUPFAM" id="SSF48452">
    <property type="entry name" value="TPR-like"/>
    <property type="match status" value="2"/>
</dbReference>
<organism evidence="2 3">
    <name type="scientific">Colletotrichum tanaceti</name>
    <dbReference type="NCBI Taxonomy" id="1306861"/>
    <lineage>
        <taxon>Eukaryota</taxon>
        <taxon>Fungi</taxon>
        <taxon>Dikarya</taxon>
        <taxon>Ascomycota</taxon>
        <taxon>Pezizomycotina</taxon>
        <taxon>Sordariomycetes</taxon>
        <taxon>Hypocreomycetidae</taxon>
        <taxon>Glomerellales</taxon>
        <taxon>Glomerellaceae</taxon>
        <taxon>Colletotrichum</taxon>
        <taxon>Colletotrichum destructivum species complex</taxon>
    </lineage>
</organism>
<dbReference type="PANTHER" id="PTHR46082">
    <property type="entry name" value="ATP/GTP-BINDING PROTEIN-RELATED"/>
    <property type="match status" value="1"/>
</dbReference>
<dbReference type="InterPro" id="IPR019734">
    <property type="entry name" value="TPR_rpt"/>
</dbReference>
<dbReference type="InterPro" id="IPR027417">
    <property type="entry name" value="P-loop_NTPase"/>
</dbReference>
<dbReference type="Pfam" id="PF13424">
    <property type="entry name" value="TPR_12"/>
    <property type="match status" value="1"/>
</dbReference>
<feature type="region of interest" description="Disordered" evidence="1">
    <location>
        <begin position="363"/>
        <end position="383"/>
    </location>
</feature>
<dbReference type="PANTHER" id="PTHR46082:SF6">
    <property type="entry name" value="AAA+ ATPASE DOMAIN-CONTAINING PROTEIN-RELATED"/>
    <property type="match status" value="1"/>
</dbReference>
<dbReference type="STRING" id="1306861.A0A4U6X1W3"/>
<reference evidence="2 3" key="1">
    <citation type="journal article" date="2019" name="PLoS ONE">
        <title>Comparative genome analysis indicates high evolutionary potential of pathogenicity genes in Colletotrichum tanaceti.</title>
        <authorList>
            <person name="Lelwala R.V."/>
            <person name="Korhonen P.K."/>
            <person name="Young N.D."/>
            <person name="Scott J.B."/>
            <person name="Ades P.A."/>
            <person name="Gasser R.B."/>
            <person name="Taylor P.W.J."/>
        </authorList>
    </citation>
    <scope>NUCLEOTIDE SEQUENCE [LARGE SCALE GENOMIC DNA]</scope>
    <source>
        <strain evidence="2">BRIP57314</strain>
    </source>
</reference>
<dbReference type="Gene3D" id="3.40.50.300">
    <property type="entry name" value="P-loop containing nucleotide triphosphate hydrolases"/>
    <property type="match status" value="1"/>
</dbReference>
<dbReference type="SUPFAM" id="SSF52540">
    <property type="entry name" value="P-loop containing nucleoside triphosphate hydrolases"/>
    <property type="match status" value="1"/>
</dbReference>
<protein>
    <submittedName>
        <fullName evidence="2">Nephrocystin-3</fullName>
    </submittedName>
</protein>
<accession>A0A4U6X1W3</accession>
<dbReference type="OrthoDB" id="4851360at2759"/>
<comment type="caution">
    <text evidence="2">The sequence shown here is derived from an EMBL/GenBank/DDBJ whole genome shotgun (WGS) entry which is preliminary data.</text>
</comment>
<keyword evidence="3" id="KW-1185">Reference proteome</keyword>